<dbReference type="Gene3D" id="3.30.700.10">
    <property type="entry name" value="Glycoprotein, Type 4 Pilin"/>
    <property type="match status" value="1"/>
</dbReference>
<evidence type="ECO:0000313" key="3">
    <source>
        <dbReference type="Proteomes" id="UP000245959"/>
    </source>
</evidence>
<dbReference type="InterPro" id="IPR012902">
    <property type="entry name" value="N_methyl_site"/>
</dbReference>
<keyword evidence="1" id="KW-0472">Membrane</keyword>
<reference evidence="2 3" key="1">
    <citation type="submission" date="2018-04" db="EMBL/GenBank/DDBJ databases">
        <title>Genomic Encyclopedia of Type Strains, Phase IV (KMG-IV): sequencing the most valuable type-strain genomes for metagenomic binning, comparative biology and taxonomic classification.</title>
        <authorList>
            <person name="Goeker M."/>
        </authorList>
    </citation>
    <scope>NUCLEOTIDE SEQUENCE [LARGE SCALE GENOMIC DNA]</scope>
    <source>
        <strain evidence="2 3">DSM 14823</strain>
    </source>
</reference>
<dbReference type="NCBIfam" id="TIGR02532">
    <property type="entry name" value="IV_pilin_GFxxxE"/>
    <property type="match status" value="1"/>
</dbReference>
<keyword evidence="1" id="KW-0812">Transmembrane</keyword>
<gene>
    <name evidence="2" type="ORF">C8D82_10374</name>
</gene>
<dbReference type="InterPro" id="IPR045584">
    <property type="entry name" value="Pilin-like"/>
</dbReference>
<dbReference type="EMBL" id="QEKH01000003">
    <property type="protein sequence ID" value="PVY45160.1"/>
    <property type="molecule type" value="Genomic_DNA"/>
</dbReference>
<protein>
    <submittedName>
        <fullName evidence="2">Prepilin-type N-terminal cleavage/methylation domain-containing protein/prepilin-type processing-associated H-X9-DG protein</fullName>
    </submittedName>
</protein>
<name>A0A2U1B913_9BACT</name>
<keyword evidence="1" id="KW-1133">Transmembrane helix</keyword>
<evidence type="ECO:0000313" key="2">
    <source>
        <dbReference type="EMBL" id="PVY45160.1"/>
    </source>
</evidence>
<organism evidence="2 3">
    <name type="scientific">Victivallis vadensis</name>
    <dbReference type="NCBI Taxonomy" id="172901"/>
    <lineage>
        <taxon>Bacteria</taxon>
        <taxon>Pseudomonadati</taxon>
        <taxon>Lentisphaerota</taxon>
        <taxon>Lentisphaeria</taxon>
        <taxon>Victivallales</taxon>
        <taxon>Victivallaceae</taxon>
        <taxon>Victivallis</taxon>
    </lineage>
</organism>
<dbReference type="Proteomes" id="UP000245959">
    <property type="component" value="Unassembled WGS sequence"/>
</dbReference>
<dbReference type="AlphaFoldDB" id="A0A2U1B913"/>
<sequence>MIIPPAGRTFRTIQDNLFTLIELLIVIAIIAILASMLLPALNKAREAAQATKCLNNLKQNSQIFAMYSTAYNDFIFQWGWDSGDKWFYIQGMRDHLNGTKQKVADRPLTSCPKSVPVNQPEWNLAYGMTCGYPTVEGEVTPNWADFYLKTNRVKMPTRYVLLADSGVNLNANRQDYRLERNSTYAGAGGAVTYRHGRKANMLYLDGHGGTTMDNNALQNLKDYMKFTYIFNENGIKELL</sequence>
<proteinExistence type="predicted"/>
<dbReference type="PANTHER" id="PTHR30093">
    <property type="entry name" value="GENERAL SECRETION PATHWAY PROTEIN G"/>
    <property type="match status" value="1"/>
</dbReference>
<dbReference type="PANTHER" id="PTHR30093:SF2">
    <property type="entry name" value="TYPE II SECRETION SYSTEM PROTEIN H"/>
    <property type="match status" value="1"/>
</dbReference>
<dbReference type="SUPFAM" id="SSF54523">
    <property type="entry name" value="Pili subunits"/>
    <property type="match status" value="1"/>
</dbReference>
<feature type="transmembrane region" description="Helical" evidence="1">
    <location>
        <begin position="20"/>
        <end position="41"/>
    </location>
</feature>
<accession>A0A2U1B913</accession>
<comment type="caution">
    <text evidence="2">The sequence shown here is derived from an EMBL/GenBank/DDBJ whole genome shotgun (WGS) entry which is preliminary data.</text>
</comment>
<evidence type="ECO:0000256" key="1">
    <source>
        <dbReference type="SAM" id="Phobius"/>
    </source>
</evidence>
<keyword evidence="3" id="KW-1185">Reference proteome</keyword>